<gene>
    <name evidence="2" type="ORF">ABZ510_31970</name>
</gene>
<organism evidence="2 3">
    <name type="scientific">Nocardia rhamnosiphila</name>
    <dbReference type="NCBI Taxonomy" id="426716"/>
    <lineage>
        <taxon>Bacteria</taxon>
        <taxon>Bacillati</taxon>
        <taxon>Actinomycetota</taxon>
        <taxon>Actinomycetes</taxon>
        <taxon>Mycobacteriales</taxon>
        <taxon>Nocardiaceae</taxon>
        <taxon>Nocardia</taxon>
    </lineage>
</organism>
<evidence type="ECO:0008006" key="4">
    <source>
        <dbReference type="Google" id="ProtNLM"/>
    </source>
</evidence>
<keyword evidence="3" id="KW-1185">Reference proteome</keyword>
<dbReference type="EMBL" id="JBEYBF010000038">
    <property type="protein sequence ID" value="MEU1956453.1"/>
    <property type="molecule type" value="Genomic_DNA"/>
</dbReference>
<evidence type="ECO:0000313" key="3">
    <source>
        <dbReference type="Proteomes" id="UP001550628"/>
    </source>
</evidence>
<keyword evidence="1" id="KW-0732">Signal</keyword>
<dbReference type="Proteomes" id="UP001550628">
    <property type="component" value="Unassembled WGS sequence"/>
</dbReference>
<dbReference type="PROSITE" id="PS51257">
    <property type="entry name" value="PROKAR_LIPOPROTEIN"/>
    <property type="match status" value="1"/>
</dbReference>
<proteinExistence type="predicted"/>
<feature type="signal peptide" evidence="1">
    <location>
        <begin position="1"/>
        <end position="23"/>
    </location>
</feature>
<evidence type="ECO:0000256" key="1">
    <source>
        <dbReference type="SAM" id="SignalP"/>
    </source>
</evidence>
<feature type="chain" id="PRO_5045414702" description="DUF732 domain-containing protein" evidence="1">
    <location>
        <begin position="24"/>
        <end position="129"/>
    </location>
</feature>
<comment type="caution">
    <text evidence="2">The sequence shown here is derived from an EMBL/GenBank/DDBJ whole genome shotgun (WGS) entry which is preliminary data.</text>
</comment>
<name>A0ABV2X017_9NOCA</name>
<dbReference type="RefSeq" id="WP_356956292.1">
    <property type="nucleotide sequence ID" value="NZ_JBEYBD010000005.1"/>
</dbReference>
<sequence>MYRPLPLLTAVLVAVLPTLTACRSDGADPAPAASATTAATTPDTAQIDQVKAGSFVIGFRGAFPGLAEGRDDAAITGIYTETCAEVRAGEPEDEVVSAVSDRLAVGGTEATDAETRAVYQMVAVMCSNG</sequence>
<evidence type="ECO:0000313" key="2">
    <source>
        <dbReference type="EMBL" id="MEU1956453.1"/>
    </source>
</evidence>
<protein>
    <recommendedName>
        <fullName evidence="4">DUF732 domain-containing protein</fullName>
    </recommendedName>
</protein>
<reference evidence="2 3" key="1">
    <citation type="submission" date="2024-06" db="EMBL/GenBank/DDBJ databases">
        <title>The Natural Products Discovery Center: Release of the First 8490 Sequenced Strains for Exploring Actinobacteria Biosynthetic Diversity.</title>
        <authorList>
            <person name="Kalkreuter E."/>
            <person name="Kautsar S.A."/>
            <person name="Yang D."/>
            <person name="Bader C.D."/>
            <person name="Teijaro C.N."/>
            <person name="Fluegel L."/>
            <person name="Davis C.M."/>
            <person name="Simpson J.R."/>
            <person name="Lauterbach L."/>
            <person name="Steele A.D."/>
            <person name="Gui C."/>
            <person name="Meng S."/>
            <person name="Li G."/>
            <person name="Viehrig K."/>
            <person name="Ye F."/>
            <person name="Su P."/>
            <person name="Kiefer A.F."/>
            <person name="Nichols A."/>
            <person name="Cepeda A.J."/>
            <person name="Yan W."/>
            <person name="Fan B."/>
            <person name="Jiang Y."/>
            <person name="Adhikari A."/>
            <person name="Zheng C.-J."/>
            <person name="Schuster L."/>
            <person name="Cowan T.M."/>
            <person name="Smanski M.J."/>
            <person name="Chevrette M.G."/>
            <person name="De Carvalho L.P.S."/>
            <person name="Shen B."/>
        </authorList>
    </citation>
    <scope>NUCLEOTIDE SEQUENCE [LARGE SCALE GENOMIC DNA]</scope>
    <source>
        <strain evidence="2 3">NPDC019708</strain>
    </source>
</reference>
<accession>A0ABV2X017</accession>